<dbReference type="Pfam" id="PF08447">
    <property type="entry name" value="PAS_3"/>
    <property type="match status" value="1"/>
</dbReference>
<protein>
    <submittedName>
        <fullName evidence="2">PAS domain S-box</fullName>
    </submittedName>
</protein>
<dbReference type="Gene3D" id="3.30.450.20">
    <property type="entry name" value="PAS domain"/>
    <property type="match status" value="1"/>
</dbReference>
<feature type="domain" description="PAS" evidence="1">
    <location>
        <begin position="25"/>
        <end position="76"/>
    </location>
</feature>
<dbReference type="InterPro" id="IPR000014">
    <property type="entry name" value="PAS"/>
</dbReference>
<dbReference type="KEGG" id="sba:Sulba_0176"/>
<evidence type="ECO:0000313" key="2">
    <source>
        <dbReference type="EMBL" id="AFL67503.1"/>
    </source>
</evidence>
<dbReference type="RefSeq" id="WP_014768388.1">
    <property type="nucleotide sequence ID" value="NC_018002.1"/>
</dbReference>
<dbReference type="SUPFAM" id="SSF55785">
    <property type="entry name" value="PYP-like sensor domain (PAS domain)"/>
    <property type="match status" value="1"/>
</dbReference>
<keyword evidence="3" id="KW-1185">Reference proteome</keyword>
<dbReference type="PATRIC" id="fig|760154.4.peg.173"/>
<dbReference type="PROSITE" id="PS50112">
    <property type="entry name" value="PAS"/>
    <property type="match status" value="1"/>
</dbReference>
<dbReference type="EMBL" id="CP003333">
    <property type="protein sequence ID" value="AFL67503.1"/>
    <property type="molecule type" value="Genomic_DNA"/>
</dbReference>
<accession>I3XU79</accession>
<dbReference type="SMART" id="SM00091">
    <property type="entry name" value="PAS"/>
    <property type="match status" value="1"/>
</dbReference>
<dbReference type="CDD" id="cd00130">
    <property type="entry name" value="PAS"/>
    <property type="match status" value="1"/>
</dbReference>
<dbReference type="InterPro" id="IPR013655">
    <property type="entry name" value="PAS_fold_3"/>
</dbReference>
<organism evidence="2 3">
    <name type="scientific">Sulfurospirillum barnesii (strain ATCC 700032 / DSM 10660 / SES-3)</name>
    <dbReference type="NCBI Taxonomy" id="760154"/>
    <lineage>
        <taxon>Bacteria</taxon>
        <taxon>Pseudomonadati</taxon>
        <taxon>Campylobacterota</taxon>
        <taxon>Epsilonproteobacteria</taxon>
        <taxon>Campylobacterales</taxon>
        <taxon>Sulfurospirillaceae</taxon>
        <taxon>Sulfurospirillum</taxon>
    </lineage>
</organism>
<dbReference type="STRING" id="760154.Sulba_0176"/>
<proteinExistence type="predicted"/>
<dbReference type="HOGENOM" id="CLU_097884_0_1_7"/>
<evidence type="ECO:0000259" key="1">
    <source>
        <dbReference type="PROSITE" id="PS50112"/>
    </source>
</evidence>
<dbReference type="InterPro" id="IPR035965">
    <property type="entry name" value="PAS-like_dom_sf"/>
</dbReference>
<dbReference type="AlphaFoldDB" id="I3XU79"/>
<name>I3XU79_SULBS</name>
<dbReference type="NCBIfam" id="TIGR00229">
    <property type="entry name" value="sensory_box"/>
    <property type="match status" value="1"/>
</dbReference>
<evidence type="ECO:0000313" key="3">
    <source>
        <dbReference type="Proteomes" id="UP000006176"/>
    </source>
</evidence>
<dbReference type="eggNOG" id="COG3829">
    <property type="taxonomic scope" value="Bacteria"/>
</dbReference>
<gene>
    <name evidence="2" type="ordered locus">Sulba_0176</name>
</gene>
<sequence length="171" mass="19525">MNHKPIPTNKEHAVSADAFLVSKTDTHGKITYCNEPFLKIVGGSEQEILGKPHNIIRHPQMPRVIFKLLWDKIKNKEEIFAYVKNLSFDGGYYWVYANVTASTDAKGNVIGYYSIRRKANAKALEIIEPLYATLLEREKKGGIEASLEHLTTLLHEKGMSYEEFSNMLQRL</sequence>
<dbReference type="Proteomes" id="UP000006176">
    <property type="component" value="Chromosome"/>
</dbReference>
<reference evidence="2 3" key="1">
    <citation type="submission" date="2012-06" db="EMBL/GenBank/DDBJ databases">
        <title>Complete sequence of Sulfurospirillum barnesii SES-3.</title>
        <authorList>
            <consortium name="US DOE Joint Genome Institute"/>
            <person name="Lucas S."/>
            <person name="Han J."/>
            <person name="Lapidus A."/>
            <person name="Cheng J.-F."/>
            <person name="Goodwin L."/>
            <person name="Pitluck S."/>
            <person name="Peters L."/>
            <person name="Ovchinnikova G."/>
            <person name="Lu M."/>
            <person name="Detter J.C."/>
            <person name="Han C."/>
            <person name="Tapia R."/>
            <person name="Land M."/>
            <person name="Hauser L."/>
            <person name="Kyrpides N."/>
            <person name="Ivanova N."/>
            <person name="Pagani I."/>
            <person name="Stolz J."/>
            <person name="Arkin A."/>
            <person name="Dehal P."/>
            <person name="Oremland R."/>
            <person name="Saltikov C."/>
            <person name="Basu P."/>
            <person name="Hollibaugh J."/>
            <person name="Newman D."/>
            <person name="Stolyar S."/>
            <person name="Hazen T."/>
            <person name="Woyke T."/>
        </authorList>
    </citation>
    <scope>NUCLEOTIDE SEQUENCE [LARGE SCALE GENOMIC DNA]</scope>
    <source>
        <strain evidence="3">ATCC 700032 / DSM 10660 / SES-3</strain>
    </source>
</reference>